<evidence type="ECO:0000256" key="2">
    <source>
        <dbReference type="ARBA" id="ARBA00012925"/>
    </source>
</evidence>
<dbReference type="InterPro" id="IPR015892">
    <property type="entry name" value="Carbonic_anhydrase_CS"/>
</dbReference>
<evidence type="ECO:0000256" key="6">
    <source>
        <dbReference type="ARBA" id="ARBA00048348"/>
    </source>
</evidence>
<dbReference type="PANTHER" id="PTHR11002">
    <property type="entry name" value="CARBONIC ANHYDRASE"/>
    <property type="match status" value="1"/>
</dbReference>
<dbReference type="EMBL" id="JBHSPR010000039">
    <property type="protein sequence ID" value="MFC6021204.1"/>
    <property type="molecule type" value="Genomic_DNA"/>
</dbReference>
<dbReference type="Pfam" id="PF00484">
    <property type="entry name" value="Pro_CA"/>
    <property type="match status" value="1"/>
</dbReference>
<comment type="function">
    <text evidence="5">Catalyzes the reversible hydration of carbon dioxide to form bicarbonate.</text>
</comment>
<dbReference type="PANTHER" id="PTHR11002:SF79">
    <property type="entry name" value="CARBONIC ANHYDRASE 2"/>
    <property type="match status" value="1"/>
</dbReference>
<keyword evidence="3" id="KW-0862">Zinc</keyword>
<dbReference type="SUPFAM" id="SSF53056">
    <property type="entry name" value="beta-carbonic anhydrase, cab"/>
    <property type="match status" value="1"/>
</dbReference>
<accession>A0ABW1KJR5</accession>
<gene>
    <name evidence="7" type="ORF">ACFP2T_34150</name>
</gene>
<comment type="caution">
    <text evidence="7">The sequence shown here is derived from an EMBL/GenBank/DDBJ whole genome shotgun (WGS) entry which is preliminary data.</text>
</comment>
<dbReference type="SMART" id="SM00947">
    <property type="entry name" value="Pro_CA"/>
    <property type="match status" value="1"/>
</dbReference>
<dbReference type="EC" id="4.2.1.1" evidence="2"/>
<dbReference type="InterPro" id="IPR001765">
    <property type="entry name" value="Carbonic_anhydrase"/>
</dbReference>
<dbReference type="Proteomes" id="UP001596203">
    <property type="component" value="Unassembled WGS sequence"/>
</dbReference>
<dbReference type="RefSeq" id="WP_377429144.1">
    <property type="nucleotide sequence ID" value="NZ_JBHSPR010000039.1"/>
</dbReference>
<dbReference type="InterPro" id="IPR036874">
    <property type="entry name" value="Carbonic_anhydrase_sf"/>
</dbReference>
<dbReference type="PROSITE" id="PS00704">
    <property type="entry name" value="PROK_CO2_ANHYDRASE_1"/>
    <property type="match status" value="1"/>
</dbReference>
<keyword evidence="8" id="KW-1185">Reference proteome</keyword>
<protein>
    <recommendedName>
        <fullName evidence="2">carbonic anhydrase</fullName>
        <ecNumber evidence="2">4.2.1.1</ecNumber>
    </recommendedName>
</protein>
<organism evidence="7 8">
    <name type="scientific">Plantactinospora solaniradicis</name>
    <dbReference type="NCBI Taxonomy" id="1723736"/>
    <lineage>
        <taxon>Bacteria</taxon>
        <taxon>Bacillati</taxon>
        <taxon>Actinomycetota</taxon>
        <taxon>Actinomycetes</taxon>
        <taxon>Micromonosporales</taxon>
        <taxon>Micromonosporaceae</taxon>
        <taxon>Plantactinospora</taxon>
    </lineage>
</organism>
<dbReference type="Gene3D" id="3.40.1050.10">
    <property type="entry name" value="Carbonic anhydrase"/>
    <property type="match status" value="1"/>
</dbReference>
<name>A0ABW1KJR5_9ACTN</name>
<evidence type="ECO:0000256" key="1">
    <source>
        <dbReference type="ARBA" id="ARBA00006217"/>
    </source>
</evidence>
<evidence type="ECO:0000313" key="7">
    <source>
        <dbReference type="EMBL" id="MFC6021204.1"/>
    </source>
</evidence>
<evidence type="ECO:0000256" key="5">
    <source>
        <dbReference type="ARBA" id="ARBA00024993"/>
    </source>
</evidence>
<comment type="catalytic activity">
    <reaction evidence="6">
        <text>hydrogencarbonate + H(+) = CO2 + H2O</text>
        <dbReference type="Rhea" id="RHEA:10748"/>
        <dbReference type="ChEBI" id="CHEBI:15377"/>
        <dbReference type="ChEBI" id="CHEBI:15378"/>
        <dbReference type="ChEBI" id="CHEBI:16526"/>
        <dbReference type="ChEBI" id="CHEBI:17544"/>
        <dbReference type="EC" id="4.2.1.1"/>
    </reaction>
</comment>
<dbReference type="CDD" id="cd03378">
    <property type="entry name" value="beta_CA_cladeC"/>
    <property type="match status" value="1"/>
</dbReference>
<proteinExistence type="inferred from homology"/>
<evidence type="ECO:0000256" key="4">
    <source>
        <dbReference type="ARBA" id="ARBA00023239"/>
    </source>
</evidence>
<evidence type="ECO:0000313" key="8">
    <source>
        <dbReference type="Proteomes" id="UP001596203"/>
    </source>
</evidence>
<keyword evidence="4" id="KW-0456">Lyase</keyword>
<sequence>MAYLEHRPAGPAEALDELLAGNERFVTGTRIHPHQDAEHRSVVAAAQRPFAVVFGCSDSRLAAEIIFDRGLGDLFVVRTAGHIVGAEVTASIEYGVVVLGAPLVVVLGHDSCGAIQATHAALSGTRLPGRGLGAIVDRVVPSIEDAHSRQITDDAGVAGVHIQHTIGTITSPGTELAEAVAAGRCDVVGMFYRLADGRVTVTVSGTAAPAGH</sequence>
<comment type="similarity">
    <text evidence="1">Belongs to the beta-class carbonic anhydrase family.</text>
</comment>
<reference evidence="8" key="1">
    <citation type="journal article" date="2019" name="Int. J. Syst. Evol. Microbiol.">
        <title>The Global Catalogue of Microorganisms (GCM) 10K type strain sequencing project: providing services to taxonomists for standard genome sequencing and annotation.</title>
        <authorList>
            <consortium name="The Broad Institute Genomics Platform"/>
            <consortium name="The Broad Institute Genome Sequencing Center for Infectious Disease"/>
            <person name="Wu L."/>
            <person name="Ma J."/>
        </authorList>
    </citation>
    <scope>NUCLEOTIDE SEQUENCE [LARGE SCALE GENOMIC DNA]</scope>
    <source>
        <strain evidence="8">ZS-35-S2</strain>
    </source>
</reference>
<evidence type="ECO:0000256" key="3">
    <source>
        <dbReference type="ARBA" id="ARBA00022833"/>
    </source>
</evidence>